<keyword evidence="4 7" id="KW-0812">Transmembrane</keyword>
<feature type="transmembrane region" description="Helical" evidence="7">
    <location>
        <begin position="87"/>
        <end position="106"/>
    </location>
</feature>
<gene>
    <name evidence="9" type="primary">ycjP_1</name>
    <name evidence="10" type="ORF">DXC40_02950</name>
    <name evidence="9" type="ORF">ERS852551_01167</name>
</gene>
<reference evidence="10 12" key="2">
    <citation type="submission" date="2018-08" db="EMBL/GenBank/DDBJ databases">
        <title>A genome reference for cultivated species of the human gut microbiota.</title>
        <authorList>
            <person name="Zou Y."/>
            <person name="Xue W."/>
            <person name="Luo G."/>
        </authorList>
    </citation>
    <scope>NUCLEOTIDE SEQUENCE [LARGE SCALE GENOMIC DNA]</scope>
    <source>
        <strain evidence="10 12">TF05-12AC</strain>
    </source>
</reference>
<evidence type="ECO:0000313" key="11">
    <source>
        <dbReference type="Proteomes" id="UP000095765"/>
    </source>
</evidence>
<keyword evidence="2 7" id="KW-0813">Transport</keyword>
<comment type="subcellular location">
    <subcellularLocation>
        <location evidence="1 7">Cell membrane</location>
        <topology evidence="1 7">Multi-pass membrane protein</topology>
    </subcellularLocation>
</comment>
<dbReference type="GO" id="GO:0005886">
    <property type="term" value="C:plasma membrane"/>
    <property type="evidence" value="ECO:0007669"/>
    <property type="project" value="UniProtKB-SubCell"/>
</dbReference>
<comment type="similarity">
    <text evidence="7">Belongs to the binding-protein-dependent transport system permease family.</text>
</comment>
<protein>
    <submittedName>
        <fullName evidence="10">Carbohydrate ABC transporter permease</fullName>
    </submittedName>
    <submittedName>
        <fullName evidence="9">Inner membrane ABC transporter permease protein ycjP</fullName>
    </submittedName>
</protein>
<evidence type="ECO:0000256" key="2">
    <source>
        <dbReference type="ARBA" id="ARBA00022448"/>
    </source>
</evidence>
<evidence type="ECO:0000259" key="8">
    <source>
        <dbReference type="PROSITE" id="PS50928"/>
    </source>
</evidence>
<dbReference type="OrthoDB" id="9771544at2"/>
<dbReference type="Proteomes" id="UP000095765">
    <property type="component" value="Unassembled WGS sequence"/>
</dbReference>
<keyword evidence="5 7" id="KW-1133">Transmembrane helix</keyword>
<evidence type="ECO:0000256" key="3">
    <source>
        <dbReference type="ARBA" id="ARBA00022475"/>
    </source>
</evidence>
<feature type="transmembrane region" description="Helical" evidence="7">
    <location>
        <begin position="7"/>
        <end position="28"/>
    </location>
</feature>
<evidence type="ECO:0000256" key="4">
    <source>
        <dbReference type="ARBA" id="ARBA00022692"/>
    </source>
</evidence>
<feature type="domain" description="ABC transmembrane type-1" evidence="8">
    <location>
        <begin position="81"/>
        <end position="267"/>
    </location>
</feature>
<evidence type="ECO:0000313" key="12">
    <source>
        <dbReference type="Proteomes" id="UP000260828"/>
    </source>
</evidence>
<dbReference type="EMBL" id="QVME01000001">
    <property type="protein sequence ID" value="RGE70034.1"/>
    <property type="molecule type" value="Genomic_DNA"/>
</dbReference>
<dbReference type="CDD" id="cd06261">
    <property type="entry name" value="TM_PBP2"/>
    <property type="match status" value="1"/>
</dbReference>
<dbReference type="InterPro" id="IPR000515">
    <property type="entry name" value="MetI-like"/>
</dbReference>
<dbReference type="AlphaFoldDB" id="A0A174P8Q0"/>
<dbReference type="Pfam" id="PF00528">
    <property type="entry name" value="BPD_transp_1"/>
    <property type="match status" value="1"/>
</dbReference>
<sequence length="282" mass="31427">MRRLKKGLLLLFLIILAVAVWFPLAFLLGGSFMGTQEVLQKLGPVLGDMKGFASWSLIPQYPTLRPYVELLLDSPQFFVMFWNSVRLTAGVLFGQMIVGVPAAWGFARYDFPGKGALFTLYIVLMLMPFQVTMVSNYLVLNRLSLLDTHMGIILPAVFSTFPVFIMYRFFRGIPRSLIESARLDGASEWQIFWRIGLPLGSAGVMSAMVLSFLECWSMIEQPMTFLKNRSLWPLSLYLPDIAADCAGLALAASVTALIPAILVFLYGQTYLEQGIIAAGVKE</sequence>
<organism evidence="9 11">
    <name type="scientific">Anaerotruncus colihominis</name>
    <dbReference type="NCBI Taxonomy" id="169435"/>
    <lineage>
        <taxon>Bacteria</taxon>
        <taxon>Bacillati</taxon>
        <taxon>Bacillota</taxon>
        <taxon>Clostridia</taxon>
        <taxon>Eubacteriales</taxon>
        <taxon>Oscillospiraceae</taxon>
        <taxon>Anaerotruncus</taxon>
    </lineage>
</organism>
<dbReference type="InterPro" id="IPR035906">
    <property type="entry name" value="MetI-like_sf"/>
</dbReference>
<evidence type="ECO:0000256" key="1">
    <source>
        <dbReference type="ARBA" id="ARBA00004651"/>
    </source>
</evidence>
<proteinExistence type="inferred from homology"/>
<evidence type="ECO:0000256" key="5">
    <source>
        <dbReference type="ARBA" id="ARBA00022989"/>
    </source>
</evidence>
<dbReference type="Proteomes" id="UP000260828">
    <property type="component" value="Unassembled WGS sequence"/>
</dbReference>
<dbReference type="PROSITE" id="PS50928">
    <property type="entry name" value="ABC_TM1"/>
    <property type="match status" value="1"/>
</dbReference>
<keyword evidence="6 7" id="KW-0472">Membrane</keyword>
<dbReference type="EMBL" id="CZBE01000006">
    <property type="protein sequence ID" value="CUP55088.1"/>
    <property type="molecule type" value="Genomic_DNA"/>
</dbReference>
<evidence type="ECO:0000313" key="9">
    <source>
        <dbReference type="EMBL" id="CUP55088.1"/>
    </source>
</evidence>
<feature type="transmembrane region" description="Helical" evidence="7">
    <location>
        <begin position="241"/>
        <end position="266"/>
    </location>
</feature>
<feature type="transmembrane region" description="Helical" evidence="7">
    <location>
        <begin position="191"/>
        <end position="213"/>
    </location>
</feature>
<dbReference type="Gene3D" id="1.10.3720.10">
    <property type="entry name" value="MetI-like"/>
    <property type="match status" value="1"/>
</dbReference>
<feature type="transmembrane region" description="Helical" evidence="7">
    <location>
        <begin position="118"/>
        <end position="140"/>
    </location>
</feature>
<evidence type="ECO:0000313" key="10">
    <source>
        <dbReference type="EMBL" id="RGE70034.1"/>
    </source>
</evidence>
<name>A0A174P8Q0_9FIRM</name>
<dbReference type="SUPFAM" id="SSF161098">
    <property type="entry name" value="MetI-like"/>
    <property type="match status" value="1"/>
</dbReference>
<evidence type="ECO:0000256" key="6">
    <source>
        <dbReference type="ARBA" id="ARBA00023136"/>
    </source>
</evidence>
<dbReference type="RefSeq" id="WP_055244578.1">
    <property type="nucleotide sequence ID" value="NZ_CABIWA010000003.1"/>
</dbReference>
<dbReference type="GO" id="GO:0055085">
    <property type="term" value="P:transmembrane transport"/>
    <property type="evidence" value="ECO:0007669"/>
    <property type="project" value="InterPro"/>
</dbReference>
<keyword evidence="3" id="KW-1003">Cell membrane</keyword>
<reference evidence="9 11" key="1">
    <citation type="submission" date="2015-09" db="EMBL/GenBank/DDBJ databases">
        <authorList>
            <consortium name="Pathogen Informatics"/>
        </authorList>
    </citation>
    <scope>NUCLEOTIDE SEQUENCE [LARGE SCALE GENOMIC DNA]</scope>
    <source>
        <strain evidence="9 11">2789STDY5834939</strain>
    </source>
</reference>
<accession>A0A174P8Q0</accession>
<dbReference type="PANTHER" id="PTHR43744">
    <property type="entry name" value="ABC TRANSPORTER PERMEASE PROTEIN MG189-RELATED-RELATED"/>
    <property type="match status" value="1"/>
</dbReference>
<feature type="transmembrane region" description="Helical" evidence="7">
    <location>
        <begin position="152"/>
        <end position="170"/>
    </location>
</feature>
<dbReference type="PANTHER" id="PTHR43744:SF8">
    <property type="entry name" value="SN-GLYCEROL-3-PHOSPHATE TRANSPORT SYSTEM PERMEASE PROTEIN UGPE"/>
    <property type="match status" value="1"/>
</dbReference>
<evidence type="ECO:0000256" key="7">
    <source>
        <dbReference type="RuleBase" id="RU363032"/>
    </source>
</evidence>